<evidence type="ECO:0000313" key="1">
    <source>
        <dbReference type="EMBL" id="HEB44161.1"/>
    </source>
</evidence>
<sequence>MHTKLATVLGLAAVHSSCASKPQDIEAAYVSPTLYESLSCDRLREEATAVSARAIAASGAQQKKADNDAVAVGVGLVLFWPALFFAKGDGASAAEVARLKGEMKAIEGASIKNNCGIRFEAPTAKRAAKKA</sequence>
<name>A0A7C1T2U5_9HYPH</name>
<accession>A0A7C1T2U5</accession>
<dbReference type="EMBL" id="DSKI01000559">
    <property type="protein sequence ID" value="HEB44161.1"/>
    <property type="molecule type" value="Genomic_DNA"/>
</dbReference>
<protein>
    <submittedName>
        <fullName evidence="1">Uncharacterized protein</fullName>
    </submittedName>
</protein>
<gene>
    <name evidence="1" type="ORF">ENP70_10810</name>
</gene>
<comment type="caution">
    <text evidence="1">The sequence shown here is derived from an EMBL/GenBank/DDBJ whole genome shotgun (WGS) entry which is preliminary data.</text>
</comment>
<reference evidence="1" key="1">
    <citation type="journal article" date="2020" name="mSystems">
        <title>Genome- and Community-Level Interaction Insights into Carbon Utilization and Element Cycling Functions of Hydrothermarchaeota in Hydrothermal Sediment.</title>
        <authorList>
            <person name="Zhou Z."/>
            <person name="Liu Y."/>
            <person name="Xu W."/>
            <person name="Pan J."/>
            <person name="Luo Z.H."/>
            <person name="Li M."/>
        </authorList>
    </citation>
    <scope>NUCLEOTIDE SEQUENCE [LARGE SCALE GENOMIC DNA]</scope>
    <source>
        <strain evidence="1">SpSt-243</strain>
    </source>
</reference>
<dbReference type="AlphaFoldDB" id="A0A7C1T2U5"/>
<proteinExistence type="predicted"/>
<organism evidence="1">
    <name type="scientific">Agrobacterium albertimagni</name>
    <dbReference type="NCBI Taxonomy" id="147266"/>
    <lineage>
        <taxon>Bacteria</taxon>
        <taxon>Pseudomonadati</taxon>
        <taxon>Pseudomonadota</taxon>
        <taxon>Alphaproteobacteria</taxon>
        <taxon>Hyphomicrobiales</taxon>
        <taxon>Rhizobiaceae</taxon>
        <taxon>Rhizobium/Agrobacterium group</taxon>
        <taxon>Agrobacterium</taxon>
    </lineage>
</organism>